<protein>
    <submittedName>
        <fullName evidence="1">Uncharacterized protein</fullName>
    </submittedName>
</protein>
<evidence type="ECO:0000313" key="2">
    <source>
        <dbReference type="Proteomes" id="UP000246036"/>
    </source>
</evidence>
<keyword evidence="2" id="KW-1185">Reference proteome</keyword>
<organism evidence="1 2">
    <name type="scientific">Lactobacillus kullabergensis</name>
    <dbReference type="NCBI Taxonomy" id="1218493"/>
    <lineage>
        <taxon>Bacteria</taxon>
        <taxon>Bacillati</taxon>
        <taxon>Bacillota</taxon>
        <taxon>Bacilli</taxon>
        <taxon>Lactobacillales</taxon>
        <taxon>Lactobacillaceae</taxon>
        <taxon>Lactobacillus</taxon>
    </lineage>
</organism>
<accession>A0ABM6VZ94</accession>
<proteinExistence type="predicted"/>
<sequence>MQVYLKNIERLKNFYQSDYYRWLETNDPKMVKNVEDALYEDPDNFDDELYKDLALKYNLERKKCNLLVSVNNQKIKMSADIVCGVKSLKALGSSTPEFLSNLPRSH</sequence>
<dbReference type="EMBL" id="CP029477">
    <property type="protein sequence ID" value="AWM74963.1"/>
    <property type="molecule type" value="Genomic_DNA"/>
</dbReference>
<reference evidence="1 2" key="1">
    <citation type="submission" date="2018-05" db="EMBL/GenBank/DDBJ databases">
        <title>Reference genomes for bee gut microbiota database.</title>
        <authorList>
            <person name="Ellegaard K.M."/>
        </authorList>
    </citation>
    <scope>NUCLEOTIDE SEQUENCE [LARGE SCALE GENOMIC DNA]</scope>
    <source>
        <strain evidence="1 2">ESL0186</strain>
    </source>
</reference>
<dbReference type="RefSeq" id="WP_109586016.1">
    <property type="nucleotide sequence ID" value="NZ_CP029477.1"/>
</dbReference>
<evidence type="ECO:0000313" key="1">
    <source>
        <dbReference type="EMBL" id="AWM74963.1"/>
    </source>
</evidence>
<name>A0ABM6VZ94_9LACO</name>
<dbReference type="Proteomes" id="UP000246036">
    <property type="component" value="Chromosome"/>
</dbReference>
<gene>
    <name evidence="1" type="ORF">DKL58_02810</name>
</gene>